<dbReference type="Gene3D" id="3.10.180.10">
    <property type="entry name" value="2,3-Dihydroxybiphenyl 1,2-Dioxygenase, domain 1"/>
    <property type="match status" value="1"/>
</dbReference>
<dbReference type="PANTHER" id="PTHR43048">
    <property type="entry name" value="METHYLMALONYL-COA EPIMERASE"/>
    <property type="match status" value="1"/>
</dbReference>
<evidence type="ECO:0000259" key="2">
    <source>
        <dbReference type="PROSITE" id="PS51819"/>
    </source>
</evidence>
<proteinExistence type="predicted"/>
<dbReference type="Proteomes" id="UP000741863">
    <property type="component" value="Unassembled WGS sequence"/>
</dbReference>
<dbReference type="EMBL" id="JAFBEC010000001">
    <property type="protein sequence ID" value="MBM7630941.1"/>
    <property type="molecule type" value="Genomic_DNA"/>
</dbReference>
<dbReference type="PROSITE" id="PS51819">
    <property type="entry name" value="VOC"/>
    <property type="match status" value="1"/>
</dbReference>
<dbReference type="InterPro" id="IPR004360">
    <property type="entry name" value="Glyas_Fos-R_dOase_dom"/>
</dbReference>
<feature type="domain" description="VOC" evidence="2">
    <location>
        <begin position="2"/>
        <end position="128"/>
    </location>
</feature>
<dbReference type="InterPro" id="IPR037523">
    <property type="entry name" value="VOC_core"/>
</dbReference>
<keyword evidence="1" id="KW-0479">Metal-binding</keyword>
<name>A0ABS2P6G7_9BACL</name>
<evidence type="ECO:0000256" key="1">
    <source>
        <dbReference type="ARBA" id="ARBA00022723"/>
    </source>
</evidence>
<dbReference type="Pfam" id="PF00903">
    <property type="entry name" value="Glyoxalase"/>
    <property type="match status" value="1"/>
</dbReference>
<protein>
    <submittedName>
        <fullName evidence="3">Catechol 2,3-dioxygenase-like lactoylglutathione lyase family enzyme</fullName>
    </submittedName>
</protein>
<gene>
    <name evidence="3" type="ORF">JOD17_000032</name>
</gene>
<accession>A0ABS2P6G7</accession>
<evidence type="ECO:0000313" key="4">
    <source>
        <dbReference type="Proteomes" id="UP000741863"/>
    </source>
</evidence>
<dbReference type="InterPro" id="IPR029068">
    <property type="entry name" value="Glyas_Bleomycin-R_OHBP_Dase"/>
</dbReference>
<reference evidence="3 4" key="1">
    <citation type="submission" date="2021-01" db="EMBL/GenBank/DDBJ databases">
        <title>Genomic Encyclopedia of Type Strains, Phase IV (KMG-IV): sequencing the most valuable type-strain genomes for metagenomic binning, comparative biology and taxonomic classification.</title>
        <authorList>
            <person name="Goeker M."/>
        </authorList>
    </citation>
    <scope>NUCLEOTIDE SEQUENCE [LARGE SCALE GENOMIC DNA]</scope>
    <source>
        <strain evidence="3 4">DSM 25540</strain>
    </source>
</reference>
<dbReference type="SUPFAM" id="SSF54593">
    <property type="entry name" value="Glyoxalase/Bleomycin resistance protein/Dihydroxybiphenyl dioxygenase"/>
    <property type="match status" value="1"/>
</dbReference>
<dbReference type="RefSeq" id="WP_204695104.1">
    <property type="nucleotide sequence ID" value="NZ_JAFBEC010000001.1"/>
</dbReference>
<evidence type="ECO:0000313" key="3">
    <source>
        <dbReference type="EMBL" id="MBM7630941.1"/>
    </source>
</evidence>
<keyword evidence="4" id="KW-1185">Reference proteome</keyword>
<dbReference type="PANTHER" id="PTHR43048:SF4">
    <property type="entry name" value="RING-CLEAVING DIOXYGENASE-RELATED"/>
    <property type="match status" value="1"/>
</dbReference>
<dbReference type="InterPro" id="IPR051785">
    <property type="entry name" value="MMCE/EMCE_epimerase"/>
</dbReference>
<sequence length="146" mass="16786">MKLDNIRLLVSNFDDCLHFYETIMGFSLTWGERGGNYASFDVGEGSVLALFKKELIAETVGTKELPEQVRSQDPFMCIFEVSDLEETVREIKERGGRFISDIEAMPLWGISTVHLRDPDGNLIELITKLPQEKWDESLVEQHQRYS</sequence>
<organism evidence="3 4">
    <name type="scientific">Geomicrobium sediminis</name>
    <dbReference type="NCBI Taxonomy" id="1347788"/>
    <lineage>
        <taxon>Bacteria</taxon>
        <taxon>Bacillati</taxon>
        <taxon>Bacillota</taxon>
        <taxon>Bacilli</taxon>
        <taxon>Bacillales</taxon>
        <taxon>Geomicrobium</taxon>
    </lineage>
</organism>
<comment type="caution">
    <text evidence="3">The sequence shown here is derived from an EMBL/GenBank/DDBJ whole genome shotgun (WGS) entry which is preliminary data.</text>
</comment>